<accession>A0ABQ6YT21</accession>
<dbReference type="EMBL" id="VMSD01000001">
    <property type="protein sequence ID" value="KAF0848621.1"/>
    <property type="molecule type" value="Genomic_DNA"/>
</dbReference>
<evidence type="ECO:0008006" key="3">
    <source>
        <dbReference type="Google" id="ProtNLM"/>
    </source>
</evidence>
<keyword evidence="2" id="KW-1185">Reference proteome</keyword>
<gene>
    <name evidence="1" type="ORF">FNL39_10146</name>
</gene>
<comment type="caution">
    <text evidence="1">The sequence shown here is derived from an EMBL/GenBank/DDBJ whole genome shotgun (WGS) entry which is preliminary data.</text>
</comment>
<reference evidence="1 2" key="1">
    <citation type="submission" date="2019-07" db="EMBL/GenBank/DDBJ databases">
        <title>Genomic Encyclopedia of Type Strains, Phase IV (KMG-IV): sequencing the most valuable type-strain genomes for metagenomic binning, comparative biology and taxonomic classification.</title>
        <authorList>
            <person name="Goeker M."/>
        </authorList>
    </citation>
    <scope>NUCLEOTIDE SEQUENCE [LARGE SCALE GENOMIC DNA]</scope>
    <source>
        <strain evidence="1 2">DSM 44831</strain>
    </source>
</reference>
<evidence type="ECO:0000313" key="2">
    <source>
        <dbReference type="Proteomes" id="UP000798951"/>
    </source>
</evidence>
<evidence type="ECO:0000313" key="1">
    <source>
        <dbReference type="EMBL" id="KAF0848621.1"/>
    </source>
</evidence>
<organism evidence="1 2">
    <name type="scientific">Nocardia caishijiensis</name>
    <dbReference type="NCBI Taxonomy" id="184756"/>
    <lineage>
        <taxon>Bacteria</taxon>
        <taxon>Bacillati</taxon>
        <taxon>Actinomycetota</taxon>
        <taxon>Actinomycetes</taxon>
        <taxon>Mycobacteriales</taxon>
        <taxon>Nocardiaceae</taxon>
        <taxon>Nocardia</taxon>
    </lineage>
</organism>
<protein>
    <recommendedName>
        <fullName evidence="3">DUF5642 domain-containing protein</fullName>
    </recommendedName>
</protein>
<sequence length="213" mass="22425">MLLIPILAGCSQTDPGAPEPTTIVSTTSAAATKFGVPVTPADQQKLELADRIRTVDPCGLFDRDRLATHGKLTTLGPYQTVTGCRLGLLTPQQRDGSAVHIVVTTQAPTSLAGNTVQIFDETAIVTDDVNPDRACALTLPVRFPERSEPGAQDRTTAETAHVRVEAGPLIEAIVLSGPPRELGKHQVMVTLSAACSVIDDVAPIALDLFGANR</sequence>
<proteinExistence type="predicted"/>
<name>A0ABQ6YT21_9NOCA</name>
<dbReference type="Proteomes" id="UP000798951">
    <property type="component" value="Unassembled WGS sequence"/>
</dbReference>